<accession>A0A177B720</accession>
<dbReference type="AlphaFoldDB" id="A0A177B720"/>
<dbReference type="Proteomes" id="UP000078046">
    <property type="component" value="Unassembled WGS sequence"/>
</dbReference>
<comment type="caution">
    <text evidence="2">The sequence shown here is derived from an EMBL/GenBank/DDBJ whole genome shotgun (WGS) entry which is preliminary data.</text>
</comment>
<feature type="compositionally biased region" description="Polar residues" evidence="1">
    <location>
        <begin position="37"/>
        <end position="62"/>
    </location>
</feature>
<feature type="region of interest" description="Disordered" evidence="1">
    <location>
        <begin position="30"/>
        <end position="99"/>
    </location>
</feature>
<name>A0A177B720_9BILA</name>
<organism evidence="2 3">
    <name type="scientific">Intoshia linei</name>
    <dbReference type="NCBI Taxonomy" id="1819745"/>
    <lineage>
        <taxon>Eukaryota</taxon>
        <taxon>Metazoa</taxon>
        <taxon>Spiralia</taxon>
        <taxon>Lophotrochozoa</taxon>
        <taxon>Mesozoa</taxon>
        <taxon>Orthonectida</taxon>
        <taxon>Rhopaluridae</taxon>
        <taxon>Intoshia</taxon>
    </lineage>
</organism>
<protein>
    <submittedName>
        <fullName evidence="2">Uncharacterized protein</fullName>
    </submittedName>
</protein>
<proteinExistence type="predicted"/>
<reference evidence="2 3" key="1">
    <citation type="submission" date="2016-04" db="EMBL/GenBank/DDBJ databases">
        <title>The genome of Intoshia linei affirms orthonectids as highly simplified spiralians.</title>
        <authorList>
            <person name="Mikhailov K.V."/>
            <person name="Slusarev G.S."/>
            <person name="Nikitin M.A."/>
            <person name="Logacheva M.D."/>
            <person name="Penin A."/>
            <person name="Aleoshin V."/>
            <person name="Panchin Y.V."/>
        </authorList>
    </citation>
    <scope>NUCLEOTIDE SEQUENCE [LARGE SCALE GENOMIC DNA]</scope>
    <source>
        <strain evidence="2">Intl2013</strain>
        <tissue evidence="2">Whole animal</tissue>
    </source>
</reference>
<evidence type="ECO:0000313" key="2">
    <source>
        <dbReference type="EMBL" id="OAF70088.1"/>
    </source>
</evidence>
<dbReference type="EMBL" id="LWCA01000189">
    <property type="protein sequence ID" value="OAF70088.1"/>
    <property type="molecule type" value="Genomic_DNA"/>
</dbReference>
<evidence type="ECO:0000313" key="3">
    <source>
        <dbReference type="Proteomes" id="UP000078046"/>
    </source>
</evidence>
<feature type="compositionally biased region" description="Basic and acidic residues" evidence="1">
    <location>
        <begin position="66"/>
        <end position="99"/>
    </location>
</feature>
<sequence length="99" mass="11166">MKKGSLSRVEIQVLGDLNSKKINYPIKKRWSSKDSNDFTNENSIKTSNVATSEIKNETSPANGKQKLSEYRNRDRPKEIATQEARKIADSKDLDKLAAP</sequence>
<gene>
    <name evidence="2" type="ORF">A3Q56_02148</name>
</gene>
<keyword evidence="3" id="KW-1185">Reference proteome</keyword>
<evidence type="ECO:0000256" key="1">
    <source>
        <dbReference type="SAM" id="MobiDB-lite"/>
    </source>
</evidence>